<dbReference type="SMART" id="SM00903">
    <property type="entry name" value="Flavin_Reduct"/>
    <property type="match status" value="1"/>
</dbReference>
<dbReference type="GO" id="GO:0010181">
    <property type="term" value="F:FMN binding"/>
    <property type="evidence" value="ECO:0007669"/>
    <property type="project" value="InterPro"/>
</dbReference>
<evidence type="ECO:0000313" key="4">
    <source>
        <dbReference type="EMBL" id="EQB12069.1"/>
    </source>
</evidence>
<keyword evidence="5" id="KW-1185">Reference proteome</keyword>
<dbReference type="GO" id="GO:0042602">
    <property type="term" value="F:riboflavin reductase (NADPH) activity"/>
    <property type="evidence" value="ECO:0007669"/>
    <property type="project" value="TreeGrafter"/>
</dbReference>
<evidence type="ECO:0000259" key="3">
    <source>
        <dbReference type="SMART" id="SM00903"/>
    </source>
</evidence>
<dbReference type="PANTHER" id="PTHR30466">
    <property type="entry name" value="FLAVIN REDUCTASE"/>
    <property type="match status" value="1"/>
</dbReference>
<dbReference type="Pfam" id="PF01613">
    <property type="entry name" value="Flavin_Reduct"/>
    <property type="match status" value="1"/>
</dbReference>
<dbReference type="SUPFAM" id="SSF50475">
    <property type="entry name" value="FMN-binding split barrel"/>
    <property type="match status" value="1"/>
</dbReference>
<dbReference type="InterPro" id="IPR050268">
    <property type="entry name" value="NADH-dep_flavin_reductase"/>
</dbReference>
<keyword evidence="4" id="KW-0503">Monooxygenase</keyword>
<dbReference type="InterPro" id="IPR012349">
    <property type="entry name" value="Split_barrel_FMN-bd"/>
</dbReference>
<dbReference type="eggNOG" id="COG1853">
    <property type="taxonomic scope" value="Bacteria"/>
</dbReference>
<dbReference type="EMBL" id="ATHL01000100">
    <property type="protein sequence ID" value="EQB12069.1"/>
    <property type="molecule type" value="Genomic_DNA"/>
</dbReference>
<accession>T0IQX8</accession>
<evidence type="ECO:0000313" key="5">
    <source>
        <dbReference type="Proteomes" id="UP000015527"/>
    </source>
</evidence>
<keyword evidence="2" id="KW-0560">Oxidoreductase</keyword>
<dbReference type="AlphaFoldDB" id="T0IQX8"/>
<gene>
    <name evidence="4" type="ORF">L284_16210</name>
</gene>
<dbReference type="InterPro" id="IPR002563">
    <property type="entry name" value="Flavin_Rdtase-like_dom"/>
</dbReference>
<comment type="similarity">
    <text evidence="1">Belongs to the non-flavoprotein flavin reductase family.</text>
</comment>
<dbReference type="Proteomes" id="UP000015527">
    <property type="component" value="Unassembled WGS sequence"/>
</dbReference>
<feature type="domain" description="Flavin reductase like" evidence="3">
    <location>
        <begin position="19"/>
        <end position="163"/>
    </location>
</feature>
<dbReference type="GO" id="GO:0004497">
    <property type="term" value="F:monooxygenase activity"/>
    <property type="evidence" value="ECO:0007669"/>
    <property type="project" value="UniProtKB-KW"/>
</dbReference>
<reference evidence="4 5" key="1">
    <citation type="journal article" date="2013" name="Genome Announc.">
        <title>Genome Sequence of Novosphingobium lindaniclasticum LE124T, Isolated from a Hexachlorocyclohexane Dumpsite.</title>
        <authorList>
            <person name="Saxena A."/>
            <person name="Nayyar N."/>
            <person name="Sangwan N."/>
            <person name="Kumari R."/>
            <person name="Khurana J.P."/>
            <person name="Lal R."/>
        </authorList>
    </citation>
    <scope>NUCLEOTIDE SEQUENCE [LARGE SCALE GENOMIC DNA]</scope>
    <source>
        <strain evidence="4 5">LE124</strain>
    </source>
</reference>
<organism evidence="4 5">
    <name type="scientific">Novosphingobium lindaniclasticum LE124</name>
    <dbReference type="NCBI Taxonomy" id="1096930"/>
    <lineage>
        <taxon>Bacteria</taxon>
        <taxon>Pseudomonadati</taxon>
        <taxon>Pseudomonadota</taxon>
        <taxon>Alphaproteobacteria</taxon>
        <taxon>Sphingomonadales</taxon>
        <taxon>Sphingomonadaceae</taxon>
        <taxon>Novosphingobium</taxon>
    </lineage>
</organism>
<proteinExistence type="inferred from homology"/>
<protein>
    <submittedName>
        <fullName evidence="4">Monooxygenase</fullName>
    </submittedName>
</protein>
<name>T0IQX8_9SPHN</name>
<comment type="caution">
    <text evidence="4">The sequence shown here is derived from an EMBL/GenBank/DDBJ whole genome shotgun (WGS) entry which is preliminary data.</text>
</comment>
<evidence type="ECO:0000256" key="2">
    <source>
        <dbReference type="ARBA" id="ARBA00023002"/>
    </source>
</evidence>
<dbReference type="PATRIC" id="fig|1096930.3.peg.3217"/>
<sequence>MNEPVTTTTIDPAEFRKVLGSYPTGVCVITALDDDDRPAGMVVGSFTSVSLDPPLVGFFPDRKSTSWPQIEKAGHFCVNVMASDQTDVCRAVTAKGDQKFVGVDYVVSDHNLPIIRDSIAAIECRLYSVTEAGDHWFVLGEVLRMETVREDDPMLFHKGRYGGFAERM</sequence>
<dbReference type="Gene3D" id="2.30.110.10">
    <property type="entry name" value="Electron Transport, Fmn-binding Protein, Chain A"/>
    <property type="match status" value="1"/>
</dbReference>
<evidence type="ECO:0000256" key="1">
    <source>
        <dbReference type="ARBA" id="ARBA00008898"/>
    </source>
</evidence>
<dbReference type="PANTHER" id="PTHR30466:SF11">
    <property type="entry name" value="FLAVIN-DEPENDENT MONOOXYGENASE, REDUCTASE SUBUNIT HSAB"/>
    <property type="match status" value="1"/>
</dbReference>